<evidence type="ECO:0000313" key="3">
    <source>
        <dbReference type="Proteomes" id="UP000440367"/>
    </source>
</evidence>
<name>A0A6A3Z6L7_9STRA</name>
<accession>A0A6A3Z6L7</accession>
<evidence type="ECO:0000256" key="1">
    <source>
        <dbReference type="SAM" id="MobiDB-lite"/>
    </source>
</evidence>
<protein>
    <submittedName>
        <fullName evidence="2">Uncharacterized protein</fullName>
    </submittedName>
</protein>
<dbReference type="AlphaFoldDB" id="A0A6A3Z6L7"/>
<organism evidence="2 3">
    <name type="scientific">Phytophthora fragariae</name>
    <dbReference type="NCBI Taxonomy" id="53985"/>
    <lineage>
        <taxon>Eukaryota</taxon>
        <taxon>Sar</taxon>
        <taxon>Stramenopiles</taxon>
        <taxon>Oomycota</taxon>
        <taxon>Peronosporomycetes</taxon>
        <taxon>Peronosporales</taxon>
        <taxon>Peronosporaceae</taxon>
        <taxon>Phytophthora</taxon>
    </lineage>
</organism>
<evidence type="ECO:0000313" key="2">
    <source>
        <dbReference type="EMBL" id="KAE9231418.1"/>
    </source>
</evidence>
<feature type="region of interest" description="Disordered" evidence="1">
    <location>
        <begin position="1"/>
        <end position="26"/>
    </location>
</feature>
<sequence length="98" mass="11207">MARQFPTHSTGDKLMGSDCRQSHSAATDGHRLMIDIRQETHFKVPKLCRPQCWKSTGPFVFFFYFSLRSVKCIESSGHGHEAIFNTEESSYKYLSPST</sequence>
<dbReference type="Proteomes" id="UP000440367">
    <property type="component" value="Unassembled WGS sequence"/>
</dbReference>
<dbReference type="EMBL" id="QXGD01000622">
    <property type="protein sequence ID" value="KAE9231418.1"/>
    <property type="molecule type" value="Genomic_DNA"/>
</dbReference>
<proteinExistence type="predicted"/>
<gene>
    <name evidence="2" type="ORF">PF002_g12700</name>
</gene>
<comment type="caution">
    <text evidence="2">The sequence shown here is derived from an EMBL/GenBank/DDBJ whole genome shotgun (WGS) entry which is preliminary data.</text>
</comment>
<reference evidence="2 3" key="1">
    <citation type="submission" date="2018-08" db="EMBL/GenBank/DDBJ databases">
        <title>Genomic investigation of the strawberry pathogen Phytophthora fragariae indicates pathogenicity is determined by transcriptional variation in three key races.</title>
        <authorList>
            <person name="Adams T.M."/>
            <person name="Armitage A.D."/>
            <person name="Sobczyk M.K."/>
            <person name="Bates H.J."/>
            <person name="Dunwell J.M."/>
            <person name="Nellist C.F."/>
            <person name="Harrison R.J."/>
        </authorList>
    </citation>
    <scope>NUCLEOTIDE SEQUENCE [LARGE SCALE GENOMIC DNA]</scope>
    <source>
        <strain evidence="2 3">BC-1</strain>
    </source>
</reference>